<proteinExistence type="predicted"/>
<dbReference type="Proteomes" id="UP001642484">
    <property type="component" value="Unassembled WGS sequence"/>
</dbReference>
<comment type="caution">
    <text evidence="1">The sequence shown here is derived from an EMBL/GenBank/DDBJ whole genome shotgun (WGS) entry which is preliminary data.</text>
</comment>
<protein>
    <submittedName>
        <fullName evidence="1">Uncharacterized protein</fullName>
    </submittedName>
</protein>
<dbReference type="EMBL" id="CAXAMN010003880">
    <property type="protein sequence ID" value="CAK9006664.1"/>
    <property type="molecule type" value="Genomic_DNA"/>
</dbReference>
<organism evidence="1 2">
    <name type="scientific">Durusdinium trenchii</name>
    <dbReference type="NCBI Taxonomy" id="1381693"/>
    <lineage>
        <taxon>Eukaryota</taxon>
        <taxon>Sar</taxon>
        <taxon>Alveolata</taxon>
        <taxon>Dinophyceae</taxon>
        <taxon>Suessiales</taxon>
        <taxon>Symbiodiniaceae</taxon>
        <taxon>Durusdinium</taxon>
    </lineage>
</organism>
<sequence length="696" mass="76102">MNFLAQHPKLVLLPMASQGGCNFPGQPIAEATSPGELLRDESVPRSVSGRPQVVASPKAAEKVPLPGTPSPQGSAVLTSSLRMASRRPPPLTSGFEHSPVPGAASPASPASPKGGARTTSLRIFRQKPLRCSIEEACRGEVEDMGEAKLCLPTVRSTLLSALLVSGMIFIGLVALSASEVGIFGQKMGWLTLLLRLVGWLFLFYIPIHFISMPFTRNFVLWSLQPGEKLTRARSYVETPNLSARRANCLPYVIHTAWISAYTLLVCVHIGEKEHFGFIPIYGLGNLLMMPIGIVTTLLLAPPTVSRRYAFSIGPATLLLPILGFLIVVTSYSLLRRSLGPQLGLVIPLILSFYELLGTSLVSRIFTKQFVIQPEVREGYTGTNQGIVVSMAICNLHAMAEGARLTLLYVDHVQNQDLTILMPIISGVLWNVMARLGGLDRLLHIITRGWRRPNNSSKLLRESGYCVGYLRFGAVGAMLLARLCNGVPVPLNGPEMIIVLSVLLAEAVEDLLSYALWYIGVDFSPPSLLVTEQEVEAMATTRLSKRKGSKEPTRRSSSKESSSSVVPTLPTPTPTPASLPHSARGRTAPLPDPHGGPPPRPLSPSSPKSPKPDRTLMKSTCWSTRVAYDFRFRIEEFEKMPFWGHLLPAAMAQFHTIFAMIIFSQGLDHMLGFCTEADSGFTYDSAIFWWPIQYPKC</sequence>
<accession>A0ABP0IX71</accession>
<evidence type="ECO:0000313" key="1">
    <source>
        <dbReference type="EMBL" id="CAK9006664.1"/>
    </source>
</evidence>
<name>A0ABP0IX71_9DINO</name>
<keyword evidence="2" id="KW-1185">Reference proteome</keyword>
<evidence type="ECO:0000313" key="2">
    <source>
        <dbReference type="Proteomes" id="UP001642484"/>
    </source>
</evidence>
<reference evidence="1 2" key="1">
    <citation type="submission" date="2024-02" db="EMBL/GenBank/DDBJ databases">
        <authorList>
            <person name="Chen Y."/>
            <person name="Shah S."/>
            <person name="Dougan E. K."/>
            <person name="Thang M."/>
            <person name="Chan C."/>
        </authorList>
    </citation>
    <scope>NUCLEOTIDE SEQUENCE [LARGE SCALE GENOMIC DNA]</scope>
</reference>
<gene>
    <name evidence="1" type="ORF">CCMP2556_LOCUS8515</name>
</gene>